<sequence length="67" mass="7228">MTAGNRPALECGRVAQRTGQRARPDITETGMEARGSVLGPHPRKTPKQQLPGVQIRPDSLWPSPSSP</sequence>
<dbReference type="EMBL" id="GBXM01082366">
    <property type="protein sequence ID" value="JAH26211.1"/>
    <property type="molecule type" value="Transcribed_RNA"/>
</dbReference>
<name>A0A0E9RAM0_ANGAN</name>
<organism evidence="2">
    <name type="scientific">Anguilla anguilla</name>
    <name type="common">European freshwater eel</name>
    <name type="synonym">Muraena anguilla</name>
    <dbReference type="NCBI Taxonomy" id="7936"/>
    <lineage>
        <taxon>Eukaryota</taxon>
        <taxon>Metazoa</taxon>
        <taxon>Chordata</taxon>
        <taxon>Craniata</taxon>
        <taxon>Vertebrata</taxon>
        <taxon>Euteleostomi</taxon>
        <taxon>Actinopterygii</taxon>
        <taxon>Neopterygii</taxon>
        <taxon>Teleostei</taxon>
        <taxon>Anguilliformes</taxon>
        <taxon>Anguillidae</taxon>
        <taxon>Anguilla</taxon>
    </lineage>
</organism>
<evidence type="ECO:0000313" key="2">
    <source>
        <dbReference type="EMBL" id="JAH26211.1"/>
    </source>
</evidence>
<dbReference type="AlphaFoldDB" id="A0A0E9RAM0"/>
<reference evidence="2" key="2">
    <citation type="journal article" date="2015" name="Fish Shellfish Immunol.">
        <title>Early steps in the European eel (Anguilla anguilla)-Vibrio vulnificus interaction in the gills: Role of the RtxA13 toxin.</title>
        <authorList>
            <person name="Callol A."/>
            <person name="Pajuelo D."/>
            <person name="Ebbesson L."/>
            <person name="Teles M."/>
            <person name="MacKenzie S."/>
            <person name="Amaro C."/>
        </authorList>
    </citation>
    <scope>NUCLEOTIDE SEQUENCE</scope>
</reference>
<feature type="region of interest" description="Disordered" evidence="1">
    <location>
        <begin position="1"/>
        <end position="67"/>
    </location>
</feature>
<evidence type="ECO:0000256" key="1">
    <source>
        <dbReference type="SAM" id="MobiDB-lite"/>
    </source>
</evidence>
<protein>
    <submittedName>
        <fullName evidence="2">Uncharacterized protein</fullName>
    </submittedName>
</protein>
<reference evidence="2" key="1">
    <citation type="submission" date="2014-11" db="EMBL/GenBank/DDBJ databases">
        <authorList>
            <person name="Amaro Gonzalez C."/>
        </authorList>
    </citation>
    <scope>NUCLEOTIDE SEQUENCE</scope>
</reference>
<proteinExistence type="predicted"/>
<accession>A0A0E9RAM0</accession>